<dbReference type="Proteomes" id="UP001596114">
    <property type="component" value="Unassembled WGS sequence"/>
</dbReference>
<reference evidence="4" key="1">
    <citation type="journal article" date="2019" name="Int. J. Syst. Evol. Microbiol.">
        <title>The Global Catalogue of Microorganisms (GCM) 10K type strain sequencing project: providing services to taxonomists for standard genome sequencing and annotation.</title>
        <authorList>
            <consortium name="The Broad Institute Genomics Platform"/>
            <consortium name="The Broad Institute Genome Sequencing Center for Infectious Disease"/>
            <person name="Wu L."/>
            <person name="Ma J."/>
        </authorList>
    </citation>
    <scope>NUCLEOTIDE SEQUENCE [LARGE SCALE GENOMIC DNA]</scope>
    <source>
        <strain evidence="4">CGMCC 1.16619</strain>
    </source>
</reference>
<evidence type="ECO:0000313" key="3">
    <source>
        <dbReference type="EMBL" id="MFC5527666.1"/>
    </source>
</evidence>
<gene>
    <name evidence="3" type="ORF">ACFPPA_18125</name>
</gene>
<feature type="domain" description="OLD protein-like TOPRIM" evidence="2">
    <location>
        <begin position="405"/>
        <end position="481"/>
    </location>
</feature>
<feature type="domain" description="Endonuclease GajA/Old nuclease/RecF-like AAA" evidence="1">
    <location>
        <begin position="265"/>
        <end position="348"/>
    </location>
</feature>
<dbReference type="Pfam" id="PF13175">
    <property type="entry name" value="AAA_15"/>
    <property type="match status" value="2"/>
</dbReference>
<organism evidence="3 4">
    <name type="scientific">Rhodanobacter ginsengisoli</name>
    <dbReference type="NCBI Taxonomy" id="418646"/>
    <lineage>
        <taxon>Bacteria</taxon>
        <taxon>Pseudomonadati</taxon>
        <taxon>Pseudomonadota</taxon>
        <taxon>Gammaproteobacteria</taxon>
        <taxon>Lysobacterales</taxon>
        <taxon>Rhodanobacteraceae</taxon>
        <taxon>Rhodanobacter</taxon>
    </lineage>
</organism>
<dbReference type="InterPro" id="IPR051396">
    <property type="entry name" value="Bact_Antivir_Def_Nuclease"/>
</dbReference>
<protein>
    <submittedName>
        <fullName evidence="3">ATP-dependent endonuclease</fullName>
    </submittedName>
</protein>
<sequence>MGELHKKYIRACLAGKGSIMHLGSLTISRFRSCDNVTVSLRPDLTVLVGENNGGKSNVVEAIRLLTLPLSGRRERYPEDEDVRRHATVPNFQIEGVFRELGDTLKGLLISAVPDPTKNEAVFGYRYESRSERAPRGKATVWAGRFDTNEPEAGSTDLIRHVYLPPLRDAHQALGTGSGTRVMALLRHFLPKDQEQNFLAGVRRADARPDILTTMNAEIGNALGMLTNGVRPQTATLDFGAETLLDVARDLRFRLADSGLVPEDIRASGLGYSNLLYMATVVVELAKAKEADLTIFLVEEPEAHLHPQLQVLALEFLLDKARQSADRVVEAGRPEGRIQIVVTTHSPNLTAWVSPVHLVVMRSRRRDHNGVAISESVSVPIAELGLKPKTLDKISRYLDVTRSALLFGNRAILVEGIAEALLLPVLAQKLVLAGDADGWLRFKGTVIVPIEGVDFRPYVEVLLRPHGDARIADRLVVITDADPTVLGNRKIDLENLAATHGAPQALAVLTNQHTLEHEIFGAGNEAFLKGVFLRLHRNSRRDWTDRIEGTAVQDRPDAFLKLIEAKKTRKGDLAQAIASRIAAGEPFVVPRYLDEAIRGAAQA</sequence>
<keyword evidence="4" id="KW-1185">Reference proteome</keyword>
<dbReference type="Gene3D" id="3.40.50.300">
    <property type="entry name" value="P-loop containing nucleotide triphosphate hydrolases"/>
    <property type="match status" value="2"/>
</dbReference>
<dbReference type="InterPro" id="IPR034139">
    <property type="entry name" value="TOPRIM_OLD"/>
</dbReference>
<dbReference type="CDD" id="cd01026">
    <property type="entry name" value="TOPRIM_OLD"/>
    <property type="match status" value="1"/>
</dbReference>
<comment type="caution">
    <text evidence="3">The sequence shown here is derived from an EMBL/GenBank/DDBJ whole genome shotgun (WGS) entry which is preliminary data.</text>
</comment>
<dbReference type="Pfam" id="PF20469">
    <property type="entry name" value="OLD-like_TOPRIM"/>
    <property type="match status" value="1"/>
</dbReference>
<evidence type="ECO:0000313" key="4">
    <source>
        <dbReference type="Proteomes" id="UP001596114"/>
    </source>
</evidence>
<dbReference type="SUPFAM" id="SSF52540">
    <property type="entry name" value="P-loop containing nucleoside triphosphate hydrolases"/>
    <property type="match status" value="1"/>
</dbReference>
<keyword evidence="3" id="KW-0540">Nuclease</keyword>
<dbReference type="GO" id="GO:0004519">
    <property type="term" value="F:endonuclease activity"/>
    <property type="evidence" value="ECO:0007669"/>
    <property type="project" value="UniProtKB-KW"/>
</dbReference>
<accession>A0ABW0QT11</accession>
<feature type="domain" description="Endonuclease GajA/Old nuclease/RecF-like AAA" evidence="1">
    <location>
        <begin position="20"/>
        <end position="65"/>
    </location>
</feature>
<proteinExistence type="predicted"/>
<dbReference type="RefSeq" id="WP_377322484.1">
    <property type="nucleotide sequence ID" value="NZ_JBHSNF010000005.1"/>
</dbReference>
<dbReference type="PANTHER" id="PTHR43581:SF4">
    <property type="entry name" value="ATP_GTP PHOSPHATASE"/>
    <property type="match status" value="1"/>
</dbReference>
<evidence type="ECO:0000259" key="2">
    <source>
        <dbReference type="Pfam" id="PF20469"/>
    </source>
</evidence>
<dbReference type="PANTHER" id="PTHR43581">
    <property type="entry name" value="ATP/GTP PHOSPHATASE"/>
    <property type="match status" value="1"/>
</dbReference>
<evidence type="ECO:0000259" key="1">
    <source>
        <dbReference type="Pfam" id="PF13175"/>
    </source>
</evidence>
<name>A0ABW0QT11_9GAMM</name>
<keyword evidence="3" id="KW-0378">Hydrolase</keyword>
<dbReference type="InterPro" id="IPR027417">
    <property type="entry name" value="P-loop_NTPase"/>
</dbReference>
<dbReference type="EMBL" id="JBHSNF010000005">
    <property type="protein sequence ID" value="MFC5527666.1"/>
    <property type="molecule type" value="Genomic_DNA"/>
</dbReference>
<dbReference type="InterPro" id="IPR041685">
    <property type="entry name" value="AAA_GajA/Old/RecF-like"/>
</dbReference>
<keyword evidence="3" id="KW-0255">Endonuclease</keyword>